<keyword evidence="1" id="KW-0175">Coiled coil</keyword>
<dbReference type="InterPro" id="IPR021522">
    <property type="entry name" value="MctB"/>
</dbReference>
<dbReference type="AlphaFoldDB" id="A0A7I7Q3H5"/>
<dbReference type="GO" id="GO:0055070">
    <property type="term" value="P:copper ion homeostasis"/>
    <property type="evidence" value="ECO:0007669"/>
    <property type="project" value="InterPro"/>
</dbReference>
<dbReference type="Proteomes" id="UP000467130">
    <property type="component" value="Chromosome"/>
</dbReference>
<dbReference type="RefSeq" id="WP_163788784.1">
    <property type="nucleotide sequence ID" value="NZ_AP022587.1"/>
</dbReference>
<organism evidence="2 3">
    <name type="scientific">Mycobacterium stomatepiae</name>
    <dbReference type="NCBI Taxonomy" id="470076"/>
    <lineage>
        <taxon>Bacteria</taxon>
        <taxon>Bacillati</taxon>
        <taxon>Actinomycetota</taxon>
        <taxon>Actinomycetes</taxon>
        <taxon>Mycobacteriales</taxon>
        <taxon>Mycobacteriaceae</taxon>
        <taxon>Mycobacterium</taxon>
        <taxon>Mycobacterium simiae complex</taxon>
    </lineage>
</organism>
<gene>
    <name evidence="2" type="primary">mctB</name>
    <name evidence="2" type="ORF">MSTO_10040</name>
</gene>
<name>A0A7I7Q3H5_9MYCO</name>
<evidence type="ECO:0000256" key="1">
    <source>
        <dbReference type="SAM" id="Coils"/>
    </source>
</evidence>
<sequence length="314" mass="31923">MISLRQHAFSLAAVFLALAVGVVLGSGFLSDTLLSSLRDEKRDLYTQINGLNDQKNVLNEKLSAANNFDNQLMGRIVHDGLAGKSIVVFRTPDAKDDDVAAVSKIVGQAGGSVTGTVSLTQEFVDANSAEKLRTVVNSSVLPAGQQLSTKLVDQGSQAGDLLGIALLINANPAIPPVDDTQRDTVLAALRESGFVMYQAGDHMPAANAALIVTGGALPQDAGNQGVSVARFSAALAPHGSGTLLAGRDGSSTGGAAVAVARADAVINSAISTVDDVDAAPGRITAILGLHDLLNGGHVGQYGTGHGATSITVAQ</sequence>
<feature type="coiled-coil region" evidence="1">
    <location>
        <begin position="34"/>
        <end position="61"/>
    </location>
</feature>
<dbReference type="Pfam" id="PF11382">
    <property type="entry name" value="MctB"/>
    <property type="match status" value="1"/>
</dbReference>
<dbReference type="KEGG" id="msto:MSTO_10040"/>
<keyword evidence="3" id="KW-1185">Reference proteome</keyword>
<dbReference type="GO" id="GO:0016020">
    <property type="term" value="C:membrane"/>
    <property type="evidence" value="ECO:0007669"/>
    <property type="project" value="InterPro"/>
</dbReference>
<accession>A0A7I7Q3H5</accession>
<evidence type="ECO:0000313" key="3">
    <source>
        <dbReference type="Proteomes" id="UP000467130"/>
    </source>
</evidence>
<reference evidence="2 3" key="1">
    <citation type="journal article" date="2019" name="Emerg. Microbes Infect.">
        <title>Comprehensive subspecies identification of 175 nontuberculous mycobacteria species based on 7547 genomic profiles.</title>
        <authorList>
            <person name="Matsumoto Y."/>
            <person name="Kinjo T."/>
            <person name="Motooka D."/>
            <person name="Nabeya D."/>
            <person name="Jung N."/>
            <person name="Uechi K."/>
            <person name="Horii T."/>
            <person name="Iida T."/>
            <person name="Fujita J."/>
            <person name="Nakamura S."/>
        </authorList>
    </citation>
    <scope>NUCLEOTIDE SEQUENCE [LARGE SCALE GENOMIC DNA]</scope>
    <source>
        <strain evidence="2 3">JCM 17783</strain>
    </source>
</reference>
<dbReference type="EMBL" id="AP022587">
    <property type="protein sequence ID" value="BBY20799.1"/>
    <property type="molecule type" value="Genomic_DNA"/>
</dbReference>
<protein>
    <submittedName>
        <fullName evidence="2">Copper transporter MctB</fullName>
    </submittedName>
</protein>
<evidence type="ECO:0000313" key="2">
    <source>
        <dbReference type="EMBL" id="BBY20799.1"/>
    </source>
</evidence>
<proteinExistence type="predicted"/>